<dbReference type="HOGENOM" id="CLU_2695515_0_0_2"/>
<protein>
    <submittedName>
        <fullName evidence="1">Uncharacterized protein</fullName>
    </submittedName>
</protein>
<dbReference type="Proteomes" id="UP000008136">
    <property type="component" value="Chromosome"/>
</dbReference>
<evidence type="ECO:0000313" key="1">
    <source>
        <dbReference type="EMBL" id="AEA46685.1"/>
    </source>
</evidence>
<accession>F2KR48</accession>
<proteinExistence type="predicted"/>
<name>F2KR48_ARCVS</name>
<sequence length="73" mass="8745">MSSDPFYDPCDAPWKVQYEPQLPESTLEDQLQWAEEHLRKALEKAMLFKNRQFIERLRDVHAEVRRLLSEVEG</sequence>
<dbReference type="RefSeq" id="WP_013683357.1">
    <property type="nucleotide sequence ID" value="NC_015320.1"/>
</dbReference>
<gene>
    <name evidence="1" type="ordered locus">Arcve_0665</name>
</gene>
<keyword evidence="2" id="KW-1185">Reference proteome</keyword>
<dbReference type="EMBL" id="CP002588">
    <property type="protein sequence ID" value="AEA46685.1"/>
    <property type="molecule type" value="Genomic_DNA"/>
</dbReference>
<dbReference type="AlphaFoldDB" id="F2KR48"/>
<dbReference type="STRING" id="693661.Arcve_0665"/>
<dbReference type="GeneID" id="10393763"/>
<organism evidence="1 2">
    <name type="scientific">Archaeoglobus veneficus (strain DSM 11195 / SNP6)</name>
    <dbReference type="NCBI Taxonomy" id="693661"/>
    <lineage>
        <taxon>Archaea</taxon>
        <taxon>Methanobacteriati</taxon>
        <taxon>Methanobacteriota</taxon>
        <taxon>Archaeoglobi</taxon>
        <taxon>Archaeoglobales</taxon>
        <taxon>Archaeoglobaceae</taxon>
        <taxon>Archaeoglobus</taxon>
    </lineage>
</organism>
<evidence type="ECO:0000313" key="2">
    <source>
        <dbReference type="Proteomes" id="UP000008136"/>
    </source>
</evidence>
<dbReference type="KEGG" id="ave:Arcve_0665"/>
<reference evidence="1 2" key="1">
    <citation type="submission" date="2011-03" db="EMBL/GenBank/DDBJ databases">
        <title>The complete genome of Archaeoglobus veneficus SNP6.</title>
        <authorList>
            <consortium name="US DOE Joint Genome Institute (JGI-PGF)"/>
            <person name="Lucas S."/>
            <person name="Copeland A."/>
            <person name="Lapidus A."/>
            <person name="Bruce D."/>
            <person name="Goodwin L."/>
            <person name="Pitluck S."/>
            <person name="Kyrpides N."/>
            <person name="Mavromatis K."/>
            <person name="Pagani I."/>
            <person name="Ivanova N."/>
            <person name="Mikhailova N."/>
            <person name="Lu M."/>
            <person name="Detter J.C."/>
            <person name="Tapia R."/>
            <person name="Han C."/>
            <person name="Land M."/>
            <person name="Hauser L."/>
            <person name="Markowitz V."/>
            <person name="Cheng J.-F."/>
            <person name="Hugenholtz P."/>
            <person name="Woyke T."/>
            <person name="Wu D."/>
            <person name="Spring S."/>
            <person name="Brambilla E."/>
            <person name="Klenk H.-P."/>
            <person name="Eisen J.A."/>
        </authorList>
    </citation>
    <scope>NUCLEOTIDE SEQUENCE [LARGE SCALE GENOMIC DNA]</scope>
    <source>
        <strain>SNP6</strain>
    </source>
</reference>